<evidence type="ECO:0000256" key="1">
    <source>
        <dbReference type="ARBA" id="ARBA00009861"/>
    </source>
</evidence>
<keyword evidence="2" id="KW-0808">Transferase</keyword>
<dbReference type="AlphaFoldDB" id="A0AAV8TDK8"/>
<dbReference type="PANTHER" id="PTHR31623:SF17">
    <property type="entry name" value="F21J9.9"/>
    <property type="match status" value="1"/>
</dbReference>
<reference evidence="4 5" key="1">
    <citation type="submission" date="2021-09" db="EMBL/GenBank/DDBJ databases">
        <title>Genomic insights and catalytic innovation underlie evolution of tropane alkaloids biosynthesis.</title>
        <authorList>
            <person name="Wang Y.-J."/>
            <person name="Tian T."/>
            <person name="Huang J.-P."/>
            <person name="Huang S.-X."/>
        </authorList>
    </citation>
    <scope>NUCLEOTIDE SEQUENCE [LARGE SCALE GENOMIC DNA]</scope>
    <source>
        <strain evidence="4">KIB-2018</strain>
        <tissue evidence="4">Leaf</tissue>
    </source>
</reference>
<evidence type="ECO:0000313" key="5">
    <source>
        <dbReference type="Proteomes" id="UP001159364"/>
    </source>
</evidence>
<proteinExistence type="inferred from homology"/>
<evidence type="ECO:0000313" key="4">
    <source>
        <dbReference type="EMBL" id="KAJ8764867.1"/>
    </source>
</evidence>
<evidence type="ECO:0000256" key="3">
    <source>
        <dbReference type="ARBA" id="ARBA00023315"/>
    </source>
</evidence>
<comment type="caution">
    <text evidence="4">The sequence shown here is derived from an EMBL/GenBank/DDBJ whole genome shotgun (WGS) entry which is preliminary data.</text>
</comment>
<dbReference type="EMBL" id="JAIWQS010000005">
    <property type="protein sequence ID" value="KAJ8764867.1"/>
    <property type="molecule type" value="Genomic_DNA"/>
</dbReference>
<comment type="similarity">
    <text evidence="1">Belongs to the plant acyltransferase family.</text>
</comment>
<organism evidence="4 5">
    <name type="scientific">Erythroxylum novogranatense</name>
    <dbReference type="NCBI Taxonomy" id="1862640"/>
    <lineage>
        <taxon>Eukaryota</taxon>
        <taxon>Viridiplantae</taxon>
        <taxon>Streptophyta</taxon>
        <taxon>Embryophyta</taxon>
        <taxon>Tracheophyta</taxon>
        <taxon>Spermatophyta</taxon>
        <taxon>Magnoliopsida</taxon>
        <taxon>eudicotyledons</taxon>
        <taxon>Gunneridae</taxon>
        <taxon>Pentapetalae</taxon>
        <taxon>rosids</taxon>
        <taxon>fabids</taxon>
        <taxon>Malpighiales</taxon>
        <taxon>Erythroxylaceae</taxon>
        <taxon>Erythroxylum</taxon>
    </lineage>
</organism>
<dbReference type="PANTHER" id="PTHR31623">
    <property type="entry name" value="F21J9.9"/>
    <property type="match status" value="1"/>
</dbReference>
<dbReference type="Proteomes" id="UP001159364">
    <property type="component" value="Linkage Group LG05"/>
</dbReference>
<evidence type="ECO:0000256" key="2">
    <source>
        <dbReference type="ARBA" id="ARBA00022679"/>
    </source>
</evidence>
<dbReference type="InterPro" id="IPR023213">
    <property type="entry name" value="CAT-like_dom_sf"/>
</dbReference>
<gene>
    <name evidence="4" type="ORF">K2173_010332</name>
</gene>
<name>A0AAV8TDK8_9ROSI</name>
<keyword evidence="3" id="KW-0012">Acyltransferase</keyword>
<keyword evidence="5" id="KW-1185">Reference proteome</keyword>
<sequence>MEIQVEQLSRNIIKPSSQTPNHLRHCQFSSLDQIMVQLFSPSLLFYDGNSNITNKERCEKLKKSLSETLTLFYPFAGRVIGNSHIECNDEGVPFVEAKAKGTLLELLHNPYCNHLNKLLPFEVTEPSDLVAFVQVTYFDCGGIAIGVGTSHKIADALSVATFQNTWAAIARGDSNINVPRFEAARYFSPINTSEFDPCFELLNGENNMIVSQRFLFKASSVAALRDNYAKGNSIGHQPTRIESLTAFLCRRIIASSQETAKGDGVYIVKHALNLRSRMNPPLPNHYIGNYVYEPAVAVVDVKMNVDDACYSVSNQMREAIRKVDTEFVKILQDGEEHLKMMKERAEAQGSGKVTSISFSSCCRLPFYETDFGWGKPAWSGLGSLPYKNLVMLYDAKEQGDIVANIYLEKEDMTRFEKDHELAAHVSPINPGSEI</sequence>
<accession>A0AAV8TDK8</accession>
<dbReference type="Gene3D" id="3.30.559.10">
    <property type="entry name" value="Chloramphenicol acetyltransferase-like domain"/>
    <property type="match status" value="2"/>
</dbReference>
<protein>
    <submittedName>
        <fullName evidence="4">Uncharacterized protein</fullName>
    </submittedName>
</protein>
<dbReference type="GO" id="GO:0016746">
    <property type="term" value="F:acyltransferase activity"/>
    <property type="evidence" value="ECO:0007669"/>
    <property type="project" value="UniProtKB-KW"/>
</dbReference>
<dbReference type="Pfam" id="PF02458">
    <property type="entry name" value="Transferase"/>
    <property type="match status" value="1"/>
</dbReference>